<feature type="region of interest" description="Disordered" evidence="11">
    <location>
        <begin position="330"/>
        <end position="368"/>
    </location>
</feature>
<feature type="compositionally biased region" description="Low complexity" evidence="11">
    <location>
        <begin position="409"/>
        <end position="418"/>
    </location>
</feature>
<dbReference type="EMBL" id="GG745387">
    <property type="protein sequence ID" value="KNE73028.1"/>
    <property type="molecule type" value="Genomic_DNA"/>
</dbReference>
<reference evidence="14" key="2">
    <citation type="submission" date="2009-11" db="EMBL/GenBank/DDBJ databases">
        <title>The Genome Sequence of Allomyces macrogynus strain ATCC 38327.</title>
        <authorList>
            <consortium name="The Broad Institute Genome Sequencing Platform"/>
            <person name="Russ C."/>
            <person name="Cuomo C."/>
            <person name="Shea T."/>
            <person name="Young S.K."/>
            <person name="Zeng Q."/>
            <person name="Koehrsen M."/>
            <person name="Haas B."/>
            <person name="Borodovsky M."/>
            <person name="Guigo R."/>
            <person name="Alvarado L."/>
            <person name="Berlin A."/>
            <person name="Borenstein D."/>
            <person name="Chen Z."/>
            <person name="Engels R."/>
            <person name="Freedman E."/>
            <person name="Gellesch M."/>
            <person name="Goldberg J."/>
            <person name="Griggs A."/>
            <person name="Gujja S."/>
            <person name="Heiman D."/>
            <person name="Hepburn T."/>
            <person name="Howarth C."/>
            <person name="Jen D."/>
            <person name="Larson L."/>
            <person name="Lewis B."/>
            <person name="Mehta T."/>
            <person name="Park D."/>
            <person name="Pearson M."/>
            <person name="Roberts A."/>
            <person name="Saif S."/>
            <person name="Shenoy N."/>
            <person name="Sisk P."/>
            <person name="Stolte C."/>
            <person name="Sykes S."/>
            <person name="Walk T."/>
            <person name="White J."/>
            <person name="Yandava C."/>
            <person name="Burger G."/>
            <person name="Gray M.W."/>
            <person name="Holland P.W.H."/>
            <person name="King N."/>
            <person name="Lang F.B.F."/>
            <person name="Roger A.J."/>
            <person name="Ruiz-Trillo I."/>
            <person name="Lander E."/>
            <person name="Nusbaum C."/>
        </authorList>
    </citation>
    <scope>NUCLEOTIDE SEQUENCE [LARGE SCALE GENOMIC DNA]</scope>
    <source>
        <strain evidence="14">ATCC 38327</strain>
    </source>
</reference>
<dbReference type="Gene3D" id="3.40.250.10">
    <property type="entry name" value="Rhodanese-like domain"/>
    <property type="match status" value="1"/>
</dbReference>
<dbReference type="STRING" id="578462.A0A0L0TDV1"/>
<dbReference type="InterPro" id="IPR036873">
    <property type="entry name" value="Rhodanese-like_dom_sf"/>
</dbReference>
<comment type="function">
    <text evidence="10">Tyrosine protein phosphatase which functions as a dosage-dependent inducer of mitotic progression.</text>
</comment>
<feature type="compositionally biased region" description="Polar residues" evidence="11">
    <location>
        <begin position="330"/>
        <end position="359"/>
    </location>
</feature>
<gene>
    <name evidence="13" type="ORF">AMAG_20684</name>
</gene>
<dbReference type="eggNOG" id="KOG3772">
    <property type="taxonomic scope" value="Eukaryota"/>
</dbReference>
<dbReference type="InterPro" id="IPR000751">
    <property type="entry name" value="MPI_Phosphatase"/>
</dbReference>
<evidence type="ECO:0000256" key="10">
    <source>
        <dbReference type="RuleBase" id="RU368028"/>
    </source>
</evidence>
<dbReference type="Pfam" id="PF00581">
    <property type="entry name" value="Rhodanese"/>
    <property type="match status" value="1"/>
</dbReference>
<keyword evidence="7 10" id="KW-0131">Cell cycle</keyword>
<feature type="domain" description="Rhodanese" evidence="12">
    <location>
        <begin position="462"/>
        <end position="567"/>
    </location>
</feature>
<accession>A0A0L0TDV1</accession>
<dbReference type="PANTHER" id="PTHR10828:SF17">
    <property type="entry name" value="PROTEIN-TYROSINE-PHOSPHATASE"/>
    <property type="match status" value="1"/>
</dbReference>
<dbReference type="GO" id="GO:0000086">
    <property type="term" value="P:G2/M transition of mitotic cell cycle"/>
    <property type="evidence" value="ECO:0007669"/>
    <property type="project" value="TreeGrafter"/>
</dbReference>
<comment type="similarity">
    <text evidence="1 10">Belongs to the MPI phosphatase family.</text>
</comment>
<dbReference type="OrthoDB" id="26523at2759"/>
<dbReference type="GO" id="GO:0004725">
    <property type="term" value="F:protein tyrosine phosphatase activity"/>
    <property type="evidence" value="ECO:0007669"/>
    <property type="project" value="UniProtKB-UniRule"/>
</dbReference>
<evidence type="ECO:0000256" key="5">
    <source>
        <dbReference type="ARBA" id="ARBA00022801"/>
    </source>
</evidence>
<feature type="region of interest" description="Disordered" evidence="11">
    <location>
        <begin position="409"/>
        <end position="446"/>
    </location>
</feature>
<evidence type="ECO:0000313" key="13">
    <source>
        <dbReference type="EMBL" id="KNE73028.1"/>
    </source>
</evidence>
<evidence type="ECO:0000256" key="9">
    <source>
        <dbReference type="ARBA" id="ARBA00067190"/>
    </source>
</evidence>
<keyword evidence="5 10" id="KW-0378">Hydrolase</keyword>
<dbReference type="GO" id="GO:0005634">
    <property type="term" value="C:nucleus"/>
    <property type="evidence" value="ECO:0007669"/>
    <property type="project" value="TreeGrafter"/>
</dbReference>
<dbReference type="Proteomes" id="UP000054350">
    <property type="component" value="Unassembled WGS sequence"/>
</dbReference>
<proteinExistence type="inferred from homology"/>
<evidence type="ECO:0000256" key="2">
    <source>
        <dbReference type="ARBA" id="ARBA00013064"/>
    </source>
</evidence>
<dbReference type="PRINTS" id="PR00716">
    <property type="entry name" value="MPIPHPHTASE"/>
</dbReference>
<evidence type="ECO:0000256" key="1">
    <source>
        <dbReference type="ARBA" id="ARBA00011065"/>
    </source>
</evidence>
<evidence type="ECO:0000313" key="14">
    <source>
        <dbReference type="Proteomes" id="UP000054350"/>
    </source>
</evidence>
<dbReference type="GO" id="GO:0051301">
    <property type="term" value="P:cell division"/>
    <property type="evidence" value="ECO:0007669"/>
    <property type="project" value="UniProtKB-UniRule"/>
</dbReference>
<dbReference type="GO" id="GO:0110032">
    <property type="term" value="P:positive regulation of G2/MI transition of meiotic cell cycle"/>
    <property type="evidence" value="ECO:0007669"/>
    <property type="project" value="TreeGrafter"/>
</dbReference>
<evidence type="ECO:0000256" key="3">
    <source>
        <dbReference type="ARBA" id="ARBA00022618"/>
    </source>
</evidence>
<dbReference type="SUPFAM" id="SSF52821">
    <property type="entry name" value="Rhodanese/Cell cycle control phosphatase"/>
    <property type="match status" value="1"/>
</dbReference>
<dbReference type="GO" id="GO:0010971">
    <property type="term" value="P:positive regulation of G2/M transition of mitotic cell cycle"/>
    <property type="evidence" value="ECO:0007669"/>
    <property type="project" value="TreeGrafter"/>
</dbReference>
<evidence type="ECO:0000256" key="8">
    <source>
        <dbReference type="ARBA" id="ARBA00051722"/>
    </source>
</evidence>
<dbReference type="InterPro" id="IPR001763">
    <property type="entry name" value="Rhodanese-like_dom"/>
</dbReference>
<keyword evidence="3 10" id="KW-0132">Cell division</keyword>
<reference evidence="13 14" key="1">
    <citation type="submission" date="2009-11" db="EMBL/GenBank/DDBJ databases">
        <title>Annotation of Allomyces macrogynus ATCC 38327.</title>
        <authorList>
            <consortium name="The Broad Institute Genome Sequencing Platform"/>
            <person name="Russ C."/>
            <person name="Cuomo C."/>
            <person name="Burger G."/>
            <person name="Gray M.W."/>
            <person name="Holland P.W.H."/>
            <person name="King N."/>
            <person name="Lang F.B.F."/>
            <person name="Roger A.J."/>
            <person name="Ruiz-Trillo I."/>
            <person name="Young S.K."/>
            <person name="Zeng Q."/>
            <person name="Gargeya S."/>
            <person name="Fitzgerald M."/>
            <person name="Haas B."/>
            <person name="Abouelleil A."/>
            <person name="Alvarado L."/>
            <person name="Arachchi H.M."/>
            <person name="Berlin A."/>
            <person name="Chapman S.B."/>
            <person name="Gearin G."/>
            <person name="Goldberg J."/>
            <person name="Griggs A."/>
            <person name="Gujja S."/>
            <person name="Hansen M."/>
            <person name="Heiman D."/>
            <person name="Howarth C."/>
            <person name="Larimer J."/>
            <person name="Lui A."/>
            <person name="MacDonald P.J.P."/>
            <person name="McCowen C."/>
            <person name="Montmayeur A."/>
            <person name="Murphy C."/>
            <person name="Neiman D."/>
            <person name="Pearson M."/>
            <person name="Priest M."/>
            <person name="Roberts A."/>
            <person name="Saif S."/>
            <person name="Shea T."/>
            <person name="Sisk P."/>
            <person name="Stolte C."/>
            <person name="Sykes S."/>
            <person name="Wortman J."/>
            <person name="Nusbaum C."/>
            <person name="Birren B."/>
        </authorList>
    </citation>
    <scope>NUCLEOTIDE SEQUENCE [LARGE SCALE GENOMIC DNA]</scope>
    <source>
        <strain evidence="13 14">ATCC 38327</strain>
    </source>
</reference>
<dbReference type="FunFam" id="3.40.250.10:FF:000021">
    <property type="entry name" value="M-phase inducer phosphatase cdc-25.2"/>
    <property type="match status" value="1"/>
</dbReference>
<dbReference type="PROSITE" id="PS50206">
    <property type="entry name" value="RHODANESE_3"/>
    <property type="match status" value="1"/>
</dbReference>
<protein>
    <recommendedName>
        <fullName evidence="9 10">M-phase inducer phosphatase</fullName>
        <ecNumber evidence="2 10">3.1.3.48</ecNumber>
    </recommendedName>
</protein>
<keyword evidence="14" id="KW-1185">Reference proteome</keyword>
<keyword evidence="6 10" id="KW-0904">Protein phosphatase</keyword>
<name>A0A0L0TDV1_ALLM3</name>
<sequence>MMPPSTDVEMGEVGSPVSAHDAPSGLFAVFSFARDASAPSSTSSSARRVRFSCPKSRARASTPVMLLAEDLDSGLLLTLCNKTFRSSMSPPALHHSLRATAVGPTAAAAATPAKSSPSHDSKVSFSSLLSKLGPVRPDMRLYLSDGEPDSDIDADDEAKTLDNLLAPMSDEDFGLLVASDSPFGPSSPCPDTFAATNAAPSGNTSTFRAIASSESAVSACIVARTTSTNTVSSSASSSITPTASVVDTQLPSPQTLFLSPTGFMVPPAAVKSRKGLFPTTPAPNFLRTRSESNVLVRKRNNVVAFAPSPVANHGTEMAIPPGMPRAFSDSSAPTLDLTTPLSSSVNDWASSSCDEQTPSAPRPIKRSRTLAPRSPVVEPALQHHVHHEHSSNVLELSLESAVLNTPSAWTPSASAATPRLAPRPSPKPAGPHLLPSKPGKSDSIRRITPETLVDVLEHRIAGVTDYKVIDCRFPFEYEGGHIQTAISVNRFEVLDAMFIENPIPMHSTVLIFHCEFSSHRAPAMAMHLRAQDRILNVARYPDVYYPEIYVLDGGYKAFYQAQAARCVPQAYIPMDATEYVGKCRREITERKRSLERSKSSAESFGRPALTRARSCLATIPVSPKSPTVRGFAHALDDAEHTLCSSPLVKSDATDPLAAQL</sequence>
<evidence type="ECO:0000259" key="12">
    <source>
        <dbReference type="PROSITE" id="PS50206"/>
    </source>
</evidence>
<dbReference type="SMART" id="SM00450">
    <property type="entry name" value="RHOD"/>
    <property type="match status" value="1"/>
</dbReference>
<comment type="catalytic activity">
    <reaction evidence="8 10">
        <text>O-phospho-L-tyrosyl-[protein] + H2O = L-tyrosyl-[protein] + phosphate</text>
        <dbReference type="Rhea" id="RHEA:10684"/>
        <dbReference type="Rhea" id="RHEA-COMP:10136"/>
        <dbReference type="Rhea" id="RHEA-COMP:20101"/>
        <dbReference type="ChEBI" id="CHEBI:15377"/>
        <dbReference type="ChEBI" id="CHEBI:43474"/>
        <dbReference type="ChEBI" id="CHEBI:46858"/>
        <dbReference type="ChEBI" id="CHEBI:61978"/>
        <dbReference type="EC" id="3.1.3.48"/>
    </reaction>
</comment>
<dbReference type="GO" id="GO:0005737">
    <property type="term" value="C:cytoplasm"/>
    <property type="evidence" value="ECO:0007669"/>
    <property type="project" value="TreeGrafter"/>
</dbReference>
<dbReference type="VEuPathDB" id="FungiDB:AMAG_20684"/>
<evidence type="ECO:0000256" key="11">
    <source>
        <dbReference type="SAM" id="MobiDB-lite"/>
    </source>
</evidence>
<dbReference type="PANTHER" id="PTHR10828">
    <property type="entry name" value="M-PHASE INDUCER PHOSPHATASE DUAL SPECIFICITY PHOSPHATASE CDC25"/>
    <property type="match status" value="1"/>
</dbReference>
<organism evidence="13 14">
    <name type="scientific">Allomyces macrogynus (strain ATCC 38327)</name>
    <name type="common">Allomyces javanicus var. macrogynus</name>
    <dbReference type="NCBI Taxonomy" id="578462"/>
    <lineage>
        <taxon>Eukaryota</taxon>
        <taxon>Fungi</taxon>
        <taxon>Fungi incertae sedis</taxon>
        <taxon>Blastocladiomycota</taxon>
        <taxon>Blastocladiomycetes</taxon>
        <taxon>Blastocladiales</taxon>
        <taxon>Blastocladiaceae</taxon>
        <taxon>Allomyces</taxon>
    </lineage>
</organism>
<keyword evidence="4 10" id="KW-0498">Mitosis</keyword>
<evidence type="ECO:0000256" key="7">
    <source>
        <dbReference type="ARBA" id="ARBA00023306"/>
    </source>
</evidence>
<evidence type="ECO:0000256" key="6">
    <source>
        <dbReference type="ARBA" id="ARBA00022912"/>
    </source>
</evidence>
<dbReference type="AlphaFoldDB" id="A0A0L0TDV1"/>
<dbReference type="CDD" id="cd01530">
    <property type="entry name" value="Cdc25"/>
    <property type="match status" value="1"/>
</dbReference>
<dbReference type="EC" id="3.1.3.48" evidence="2 10"/>
<evidence type="ECO:0000256" key="4">
    <source>
        <dbReference type="ARBA" id="ARBA00022776"/>
    </source>
</evidence>